<reference evidence="6" key="1">
    <citation type="submission" date="2016-10" db="EMBL/GenBank/DDBJ databases">
        <authorList>
            <person name="Varghese N."/>
            <person name="Submissions S."/>
        </authorList>
    </citation>
    <scope>NUCLEOTIDE SEQUENCE [LARGE SCALE GENOMIC DNA]</scope>
    <source>
        <strain evidence="6">DSM 45079</strain>
    </source>
</reference>
<dbReference type="Pfam" id="PF02909">
    <property type="entry name" value="TetR_C_1"/>
    <property type="match status" value="1"/>
</dbReference>
<dbReference type="RefSeq" id="WP_046772723.1">
    <property type="nucleotide sequence ID" value="NZ_LBMC01000073.1"/>
</dbReference>
<evidence type="ECO:0000256" key="2">
    <source>
        <dbReference type="ARBA" id="ARBA00023015"/>
    </source>
</evidence>
<dbReference type="Proteomes" id="UP000182977">
    <property type="component" value="Chromosome I"/>
</dbReference>
<dbReference type="InterPro" id="IPR009057">
    <property type="entry name" value="Homeodomain-like_sf"/>
</dbReference>
<evidence type="ECO:0000256" key="1">
    <source>
        <dbReference type="ARBA" id="ARBA00022491"/>
    </source>
</evidence>
<dbReference type="SUPFAM" id="SSF46689">
    <property type="entry name" value="Homeodomain-like"/>
    <property type="match status" value="1"/>
</dbReference>
<gene>
    <name evidence="5" type="ORF">SAMN04488563_4539</name>
</gene>
<keyword evidence="2" id="KW-0805">Transcription regulation</keyword>
<evidence type="ECO:0000256" key="3">
    <source>
        <dbReference type="ARBA" id="ARBA00023163"/>
    </source>
</evidence>
<dbReference type="OrthoDB" id="3214072at2"/>
<dbReference type="GO" id="GO:0046677">
    <property type="term" value="P:response to antibiotic"/>
    <property type="evidence" value="ECO:0007669"/>
    <property type="project" value="InterPro"/>
</dbReference>
<protein>
    <submittedName>
        <fullName evidence="5">Tetracyclin repressor, C-terminal all-alpha domain</fullName>
    </submittedName>
</protein>
<keyword evidence="6" id="KW-1185">Reference proteome</keyword>
<name>A0A1H2KYJ7_9ACTN</name>
<dbReference type="STRING" id="419479.SAMN04488563_4539"/>
<sequence>MRWTQDDVVAAAFTTLEADGLEKLSLRGVARTLGAHLNSVSWYVKTKQSLIDTMADAIVGAVRTDDLPADPVERVRTLAGRYRASMLAHRDGGRLVAGTHTGTGKTLHVADTIVGSLLEAGYAEADAARLCWAVVYFTIGLTQEEQTPSDPPESKLERLLDGSYPALARVGPELMVADSFDARFEYGIARLLRL</sequence>
<dbReference type="Gene3D" id="1.10.10.60">
    <property type="entry name" value="Homeodomain-like"/>
    <property type="match status" value="1"/>
</dbReference>
<dbReference type="EMBL" id="LT629791">
    <property type="protein sequence ID" value="SDU73441.1"/>
    <property type="molecule type" value="Genomic_DNA"/>
</dbReference>
<dbReference type="AlphaFoldDB" id="A0A1H2KYJ7"/>
<dbReference type="SUPFAM" id="SSF48498">
    <property type="entry name" value="Tetracyclin repressor-like, C-terminal domain"/>
    <property type="match status" value="1"/>
</dbReference>
<proteinExistence type="predicted"/>
<evidence type="ECO:0000259" key="4">
    <source>
        <dbReference type="Pfam" id="PF02909"/>
    </source>
</evidence>
<dbReference type="PRINTS" id="PR00400">
    <property type="entry name" value="TETREPRESSOR"/>
</dbReference>
<dbReference type="GO" id="GO:0045892">
    <property type="term" value="P:negative regulation of DNA-templated transcription"/>
    <property type="evidence" value="ECO:0007669"/>
    <property type="project" value="InterPro"/>
</dbReference>
<dbReference type="Gene3D" id="1.10.357.10">
    <property type="entry name" value="Tetracycline Repressor, domain 2"/>
    <property type="match status" value="1"/>
</dbReference>
<dbReference type="InterPro" id="IPR036271">
    <property type="entry name" value="Tet_transcr_reg_TetR-rel_C_sf"/>
</dbReference>
<dbReference type="InterPro" id="IPR004111">
    <property type="entry name" value="Repressor_TetR_C"/>
</dbReference>
<feature type="domain" description="Tetracycline repressor TetR C-terminal" evidence="4">
    <location>
        <begin position="73"/>
        <end position="192"/>
    </location>
</feature>
<organism evidence="5 6">
    <name type="scientific">Jiangella alkaliphila</name>
    <dbReference type="NCBI Taxonomy" id="419479"/>
    <lineage>
        <taxon>Bacteria</taxon>
        <taxon>Bacillati</taxon>
        <taxon>Actinomycetota</taxon>
        <taxon>Actinomycetes</taxon>
        <taxon>Jiangellales</taxon>
        <taxon>Jiangellaceae</taxon>
        <taxon>Jiangella</taxon>
    </lineage>
</organism>
<evidence type="ECO:0000313" key="6">
    <source>
        <dbReference type="Proteomes" id="UP000182977"/>
    </source>
</evidence>
<keyword evidence="3" id="KW-0804">Transcription</keyword>
<evidence type="ECO:0000313" key="5">
    <source>
        <dbReference type="EMBL" id="SDU73441.1"/>
    </source>
</evidence>
<keyword evidence="1" id="KW-0678">Repressor</keyword>
<dbReference type="InterPro" id="IPR003012">
    <property type="entry name" value="Tet_transcr_reg_TetR"/>
</dbReference>
<accession>A0A1H2KYJ7</accession>